<dbReference type="EMBL" id="JBEDUW010000003">
    <property type="protein sequence ID" value="KAK9936463.1"/>
    <property type="molecule type" value="Genomic_DNA"/>
</dbReference>
<evidence type="ECO:0000256" key="2">
    <source>
        <dbReference type="ARBA" id="ARBA00022676"/>
    </source>
</evidence>
<sequence>MSDQTLHIAMYPWFAMGHLTAFLHISNKLAERGHMISFFLPLKTQSKLHHYNLHPHLITFIPLNVPHVDGLPLGAETTADVPFPLQSLIATAMDLTRPQIEQSLRQLNPNFVFFDFSYWLPELLSQLGNHMKSLLYCIISPVTIGYLLSPERKLTEKPLVQSDYKEAPSSFPSASIKLQTHEARGLVSVTNQEYGRGVTFLKRQLTSLSDCDAIGFKTCREFEGPFCDYLETQMRKPVILAGPVVPDPPSSQLEEKWEKWLVGFEPRTVIFCAFGSECAMKKEQFQELLLGFEQTGLPFFAALKPPTGVESIESALPEGFEERVKGKGVVYEGWVQQPLILKHPSVGCFVTHCGSGSLSEALVNECQLVLLPNVGDQIINARMMSGDLKVGVEVEKGDEDGLFSKEGVCKAVKAVTDENSEVGKEVRTNHAKWREFFSSKGLESSYIDAFVHKLHELLG</sequence>
<dbReference type="Proteomes" id="UP001457282">
    <property type="component" value="Unassembled WGS sequence"/>
</dbReference>
<dbReference type="PANTHER" id="PTHR48049:SF167">
    <property type="entry name" value="GLYCOSYLTRANSFERASE"/>
    <property type="match status" value="1"/>
</dbReference>
<proteinExistence type="inferred from homology"/>
<comment type="caution">
    <text evidence="6">The sequence shown here is derived from an EMBL/GenBank/DDBJ whole genome shotgun (WGS) entry which is preliminary data.</text>
</comment>
<evidence type="ECO:0000256" key="5">
    <source>
        <dbReference type="RuleBase" id="RU362057"/>
    </source>
</evidence>
<evidence type="ECO:0000313" key="7">
    <source>
        <dbReference type="Proteomes" id="UP001457282"/>
    </source>
</evidence>
<evidence type="ECO:0000256" key="3">
    <source>
        <dbReference type="ARBA" id="ARBA00022679"/>
    </source>
</evidence>
<comment type="similarity">
    <text evidence="1 4">Belongs to the UDP-glycosyltransferase family.</text>
</comment>
<dbReference type="InterPro" id="IPR035595">
    <property type="entry name" value="UDP_glycos_trans_CS"/>
</dbReference>
<organism evidence="6 7">
    <name type="scientific">Rubus argutus</name>
    <name type="common">Southern blackberry</name>
    <dbReference type="NCBI Taxonomy" id="59490"/>
    <lineage>
        <taxon>Eukaryota</taxon>
        <taxon>Viridiplantae</taxon>
        <taxon>Streptophyta</taxon>
        <taxon>Embryophyta</taxon>
        <taxon>Tracheophyta</taxon>
        <taxon>Spermatophyta</taxon>
        <taxon>Magnoliopsida</taxon>
        <taxon>eudicotyledons</taxon>
        <taxon>Gunneridae</taxon>
        <taxon>Pentapetalae</taxon>
        <taxon>rosids</taxon>
        <taxon>fabids</taxon>
        <taxon>Rosales</taxon>
        <taxon>Rosaceae</taxon>
        <taxon>Rosoideae</taxon>
        <taxon>Rosoideae incertae sedis</taxon>
        <taxon>Rubus</taxon>
    </lineage>
</organism>
<dbReference type="PROSITE" id="PS00375">
    <property type="entry name" value="UDPGT"/>
    <property type="match status" value="1"/>
</dbReference>
<evidence type="ECO:0000313" key="6">
    <source>
        <dbReference type="EMBL" id="KAK9936463.1"/>
    </source>
</evidence>
<dbReference type="FunFam" id="3.40.50.2000:FF:000087">
    <property type="entry name" value="Glycosyltransferase"/>
    <property type="match status" value="1"/>
</dbReference>
<dbReference type="Gene3D" id="3.40.50.2000">
    <property type="entry name" value="Glycogen Phosphorylase B"/>
    <property type="match status" value="2"/>
</dbReference>
<accession>A0AAW1XKR0</accession>
<keyword evidence="2 4" id="KW-0328">Glycosyltransferase</keyword>
<dbReference type="InterPro" id="IPR050481">
    <property type="entry name" value="UDP-glycosyltransf_plant"/>
</dbReference>
<reference evidence="6 7" key="1">
    <citation type="journal article" date="2023" name="G3 (Bethesda)">
        <title>A chromosome-length genome assembly and annotation of blackberry (Rubus argutus, cv. 'Hillquist').</title>
        <authorList>
            <person name="Bruna T."/>
            <person name="Aryal R."/>
            <person name="Dudchenko O."/>
            <person name="Sargent D.J."/>
            <person name="Mead D."/>
            <person name="Buti M."/>
            <person name="Cavallini A."/>
            <person name="Hytonen T."/>
            <person name="Andres J."/>
            <person name="Pham M."/>
            <person name="Weisz D."/>
            <person name="Mascagni F."/>
            <person name="Usai G."/>
            <person name="Natali L."/>
            <person name="Bassil N."/>
            <person name="Fernandez G.E."/>
            <person name="Lomsadze A."/>
            <person name="Armour M."/>
            <person name="Olukolu B."/>
            <person name="Poorten T."/>
            <person name="Britton C."/>
            <person name="Davik J."/>
            <person name="Ashrafi H."/>
            <person name="Aiden E.L."/>
            <person name="Borodovsky M."/>
            <person name="Worthington M."/>
        </authorList>
    </citation>
    <scope>NUCLEOTIDE SEQUENCE [LARGE SCALE GENOMIC DNA]</scope>
    <source>
        <strain evidence="6">PI 553951</strain>
    </source>
</reference>
<dbReference type="Pfam" id="PF00201">
    <property type="entry name" value="UDPGT"/>
    <property type="match status" value="1"/>
</dbReference>
<dbReference type="InterPro" id="IPR002213">
    <property type="entry name" value="UDP_glucos_trans"/>
</dbReference>
<protein>
    <recommendedName>
        <fullName evidence="5">Glycosyltransferase</fullName>
        <ecNumber evidence="5">2.4.1.-</ecNumber>
    </recommendedName>
</protein>
<gene>
    <name evidence="6" type="ORF">M0R45_013304</name>
</gene>
<name>A0AAW1XKR0_RUBAR</name>
<evidence type="ECO:0000256" key="4">
    <source>
        <dbReference type="RuleBase" id="RU003718"/>
    </source>
</evidence>
<dbReference type="SUPFAM" id="SSF53756">
    <property type="entry name" value="UDP-Glycosyltransferase/glycogen phosphorylase"/>
    <property type="match status" value="1"/>
</dbReference>
<dbReference type="EC" id="2.4.1.-" evidence="5"/>
<dbReference type="CDD" id="cd03784">
    <property type="entry name" value="GT1_Gtf-like"/>
    <property type="match status" value="1"/>
</dbReference>
<dbReference type="FunFam" id="3.40.50.2000:FF:000037">
    <property type="entry name" value="Glycosyltransferase"/>
    <property type="match status" value="1"/>
</dbReference>
<dbReference type="PANTHER" id="PTHR48049">
    <property type="entry name" value="GLYCOSYLTRANSFERASE"/>
    <property type="match status" value="1"/>
</dbReference>
<dbReference type="GO" id="GO:0035251">
    <property type="term" value="F:UDP-glucosyltransferase activity"/>
    <property type="evidence" value="ECO:0007669"/>
    <property type="project" value="InterPro"/>
</dbReference>
<evidence type="ECO:0000256" key="1">
    <source>
        <dbReference type="ARBA" id="ARBA00009995"/>
    </source>
</evidence>
<dbReference type="AlphaFoldDB" id="A0AAW1XKR0"/>
<keyword evidence="3 4" id="KW-0808">Transferase</keyword>
<keyword evidence="7" id="KW-1185">Reference proteome</keyword>